<dbReference type="OrthoDB" id="1034349at2759"/>
<evidence type="ECO:0008006" key="4">
    <source>
        <dbReference type="Google" id="ProtNLM"/>
    </source>
</evidence>
<dbReference type="PANTHER" id="PTHR31260:SF45">
    <property type="entry name" value="CYSTATIN DOMAIN-CONTAINING PROTEIN"/>
    <property type="match status" value="1"/>
</dbReference>
<evidence type="ECO:0000256" key="1">
    <source>
        <dbReference type="SAM" id="MobiDB-lite"/>
    </source>
</evidence>
<dbReference type="PaxDb" id="4081-Solyc03g005110.2.1"/>
<reference evidence="2" key="1">
    <citation type="journal article" date="2012" name="Nature">
        <title>The tomato genome sequence provides insights into fleshy fruit evolution.</title>
        <authorList>
            <consortium name="Tomato Genome Consortium"/>
        </authorList>
    </citation>
    <scope>NUCLEOTIDE SEQUENCE [LARGE SCALE GENOMIC DNA]</scope>
    <source>
        <strain evidence="2">cv. Heinz 1706</strain>
    </source>
</reference>
<sequence length="228" mass="25631">MFSYLLTQFSFQVSGILGFSLITIHMNPPLPSCHPPAQAEELPFPVAEETDTPAPKKHKIGDHEDTANISDEEDGYTNPLFRTCADYDSEEENYCPDIPGAKMDKPLWEKYWKQIEESEGFDITDCPGGCWMTTIVPMQHILNSTENVDRLKGHVGKALEHYNNINGTSYEVDDILKVNGQAAGRFFAYYLTFSTKKGETHTFQAKVLEDLDDSTEVLIVRPKVATMG</sequence>
<accession>A0A3Q7FCI7</accession>
<dbReference type="Proteomes" id="UP000004994">
    <property type="component" value="Chromosome 3"/>
</dbReference>
<evidence type="ECO:0000313" key="3">
    <source>
        <dbReference type="Proteomes" id="UP000004994"/>
    </source>
</evidence>
<organism evidence="2">
    <name type="scientific">Solanum lycopersicum</name>
    <name type="common">Tomato</name>
    <name type="synonym">Lycopersicon esculentum</name>
    <dbReference type="NCBI Taxonomy" id="4081"/>
    <lineage>
        <taxon>Eukaryota</taxon>
        <taxon>Viridiplantae</taxon>
        <taxon>Streptophyta</taxon>
        <taxon>Embryophyta</taxon>
        <taxon>Tracheophyta</taxon>
        <taxon>Spermatophyta</taxon>
        <taxon>Magnoliopsida</taxon>
        <taxon>eudicotyledons</taxon>
        <taxon>Gunneridae</taxon>
        <taxon>Pentapetalae</taxon>
        <taxon>asterids</taxon>
        <taxon>lamiids</taxon>
        <taxon>Solanales</taxon>
        <taxon>Solanaceae</taxon>
        <taxon>Solanoideae</taxon>
        <taxon>Solaneae</taxon>
        <taxon>Solanum</taxon>
        <taxon>Solanum subgen. Lycopersicon</taxon>
    </lineage>
</organism>
<name>A0A3Q7FCI7_SOLLC</name>
<protein>
    <recommendedName>
        <fullName evidence="4">Cystatin domain-containing protein</fullName>
    </recommendedName>
</protein>
<dbReference type="KEGG" id="sly:101252956"/>
<reference evidence="2" key="2">
    <citation type="submission" date="2019-01" db="UniProtKB">
        <authorList>
            <consortium name="EnsemblPlants"/>
        </authorList>
    </citation>
    <scope>IDENTIFICATION</scope>
    <source>
        <strain evidence="2">cv. Heinz 1706</strain>
    </source>
</reference>
<dbReference type="FunCoup" id="A0A3Q7FCI7">
    <property type="interactions" value="4"/>
</dbReference>
<dbReference type="SMR" id="A0A3Q7FCI7"/>
<feature type="region of interest" description="Disordered" evidence="1">
    <location>
        <begin position="48"/>
        <end position="75"/>
    </location>
</feature>
<dbReference type="RefSeq" id="NP_001335307.1">
    <property type="nucleotide sequence ID" value="NM_001348378.1"/>
</dbReference>
<proteinExistence type="predicted"/>
<evidence type="ECO:0000313" key="2">
    <source>
        <dbReference type="EnsemblPlants" id="Solyc03g005110.3.1"/>
    </source>
</evidence>
<dbReference type="EnsemblPlants" id="Solyc03g005110.3.1">
    <property type="protein sequence ID" value="Solyc03g005110.3.1"/>
    <property type="gene ID" value="Solyc03g005110.3"/>
</dbReference>
<keyword evidence="3" id="KW-1185">Reference proteome</keyword>
<dbReference type="AlphaFoldDB" id="A0A3Q7FCI7"/>
<dbReference type="OMA" id="GCWMTTI"/>
<dbReference type="GeneID" id="101252956"/>
<dbReference type="Gene3D" id="3.10.450.10">
    <property type="match status" value="1"/>
</dbReference>
<gene>
    <name evidence="2" type="primary">LOC101252956</name>
</gene>
<dbReference type="InterPro" id="IPR006462">
    <property type="entry name" value="MS5"/>
</dbReference>
<dbReference type="PANTHER" id="PTHR31260">
    <property type="entry name" value="CYSTATIN/MONELLIN SUPERFAMILY PROTEIN"/>
    <property type="match status" value="1"/>
</dbReference>
<dbReference type="InParanoid" id="A0A3Q7FCI7"/>
<dbReference type="Gramene" id="Solyc03g005110.3.1">
    <property type="protein sequence ID" value="Solyc03g005110.3.1"/>
    <property type="gene ID" value="Solyc03g005110.3"/>
</dbReference>